<dbReference type="SUPFAM" id="SSF48464">
    <property type="entry name" value="ENTH/VHS domain"/>
    <property type="match status" value="1"/>
</dbReference>
<organism evidence="3">
    <name type="scientific">Zea mays</name>
    <name type="common">Maize</name>
    <dbReference type="NCBI Taxonomy" id="4577"/>
    <lineage>
        <taxon>Eukaryota</taxon>
        <taxon>Viridiplantae</taxon>
        <taxon>Streptophyta</taxon>
        <taxon>Embryophyta</taxon>
        <taxon>Tracheophyta</taxon>
        <taxon>Spermatophyta</taxon>
        <taxon>Magnoliopsida</taxon>
        <taxon>Liliopsida</taxon>
        <taxon>Poales</taxon>
        <taxon>Poaceae</taxon>
        <taxon>PACMAD clade</taxon>
        <taxon>Panicoideae</taxon>
        <taxon>Andropogonodae</taxon>
        <taxon>Andropogoneae</taxon>
        <taxon>Tripsacinae</taxon>
        <taxon>Zea</taxon>
    </lineage>
</organism>
<evidence type="ECO:0000259" key="2">
    <source>
        <dbReference type="PROSITE" id="PS51391"/>
    </source>
</evidence>
<dbReference type="PANTHER" id="PTHR12460:SF36">
    <property type="entry name" value="OS01G0925000 PROTEIN"/>
    <property type="match status" value="1"/>
</dbReference>
<evidence type="ECO:0000313" key="3">
    <source>
        <dbReference type="EMBL" id="ACN35877.1"/>
    </source>
</evidence>
<sequence length="109" mass="12572">MSAGFNKQILAQKLSKLNSSQQSIETLSHWCVFHHRYCQQVVETWDCEFHAAPGERRVSLLYLANDIMQNSRKEGNGYITEFMRVIPAALNEVLTIRDDFGRNVPKKTD</sequence>
<protein>
    <recommendedName>
        <fullName evidence="2">CID domain-containing protein</fullName>
    </recommendedName>
</protein>
<dbReference type="InterPro" id="IPR006569">
    <property type="entry name" value="CID_dom"/>
</dbReference>
<keyword evidence="1" id="KW-0507">mRNA processing</keyword>
<dbReference type="GO" id="GO:0006397">
    <property type="term" value="P:mRNA processing"/>
    <property type="evidence" value="ECO:0007669"/>
    <property type="project" value="UniProtKB-KW"/>
</dbReference>
<dbReference type="InterPro" id="IPR008942">
    <property type="entry name" value="ENTH_VHS"/>
</dbReference>
<dbReference type="CDD" id="cd16981">
    <property type="entry name" value="CID_RPRD_like"/>
    <property type="match status" value="1"/>
</dbReference>
<dbReference type="ExpressionAtlas" id="C0PL11">
    <property type="expression patterns" value="baseline and differential"/>
</dbReference>
<dbReference type="GO" id="GO:0005634">
    <property type="term" value="C:nucleus"/>
    <property type="evidence" value="ECO:0007669"/>
    <property type="project" value="UniProtKB-ARBA"/>
</dbReference>
<feature type="domain" description="CID" evidence="2">
    <location>
        <begin position="2"/>
        <end position="109"/>
    </location>
</feature>
<evidence type="ECO:0000256" key="1">
    <source>
        <dbReference type="ARBA" id="ARBA00022664"/>
    </source>
</evidence>
<dbReference type="Pfam" id="PF04818">
    <property type="entry name" value="CID"/>
    <property type="match status" value="1"/>
</dbReference>
<accession>C0PL11</accession>
<dbReference type="Gene3D" id="1.25.40.90">
    <property type="match status" value="1"/>
</dbReference>
<dbReference type="PROSITE" id="PS51391">
    <property type="entry name" value="CID"/>
    <property type="match status" value="1"/>
</dbReference>
<name>C0PL11_MAIZE</name>
<dbReference type="SMART" id="SM00582">
    <property type="entry name" value="RPR"/>
    <property type="match status" value="1"/>
</dbReference>
<proteinExistence type="evidence at transcript level"/>
<dbReference type="AlphaFoldDB" id="C0PL11"/>
<dbReference type="PANTHER" id="PTHR12460">
    <property type="entry name" value="CYCLIN-DEPENDENT KINASE INHIBITOR-RELATED PROTEIN"/>
    <property type="match status" value="1"/>
</dbReference>
<dbReference type="EMBL" id="BT068980">
    <property type="protein sequence ID" value="ACN35877.1"/>
    <property type="molecule type" value="mRNA"/>
</dbReference>
<reference evidence="3" key="1">
    <citation type="journal article" date="2009" name="PLoS Genet.">
        <title>Sequencing, mapping, and analysis of 27,455 maize full-length cDNAs.</title>
        <authorList>
            <person name="Soderlund C."/>
            <person name="Descour A."/>
            <person name="Kudrna D."/>
            <person name="Bomhoff M."/>
            <person name="Boyd L."/>
            <person name="Currie J."/>
            <person name="Angelova A."/>
            <person name="Collura K."/>
            <person name="Wissotski M."/>
            <person name="Ashley E."/>
            <person name="Morrow D."/>
            <person name="Fernandes J."/>
            <person name="Walbot V."/>
            <person name="Yu Y."/>
        </authorList>
    </citation>
    <scope>NUCLEOTIDE SEQUENCE</scope>
    <source>
        <strain evidence="3">B73</strain>
    </source>
</reference>